<sequence length="456" mass="48278">MVTHTARHGHSGYAPLVVELADEVFSAVRLAAVRRSELIGTGTEASFDRLAGLAARLLRTPFAFVTIVDDQRSFWKSCIGVNATDPGERQNPVGESFCQYVVNSGEPLIVGDVTRDPVTAGNPSIEKMGVRAWAGFPVHSPDGQILGTFCVVDTVPRVWTDDDVQVLETLSRSVSGEIALRAALAEARTAAADSALLAETLQLSLLPPALPVAPGLDLAAAYHPGGRGSEVLGDFYDVVPSRRGSWSVFVGDVCGKGPEAAKTTALARYTLRAAALQHASPAQVLGLLNPALRDWFGTNYGRFVTLAYTTIRATPRGCTARIATAGHEPVALRRRDGTVELIHTRGPVLGVIPALTLTERRVQLRPGESLILYTDGVTEARAPRSTEQFGPERLQKTLAGAEVSDTAADLATRLMDAVLDFGGTITSDDVAILVVRVPPAGPPSVPPTSVQAVMSP</sequence>
<dbReference type="Proteomes" id="UP000021053">
    <property type="component" value="Unassembled WGS sequence"/>
</dbReference>
<evidence type="ECO:0000313" key="3">
    <source>
        <dbReference type="EMBL" id="EXG79221.1"/>
    </source>
</evidence>
<dbReference type="Pfam" id="PF07228">
    <property type="entry name" value="SpoIIE"/>
    <property type="match status" value="1"/>
</dbReference>
<name>A0A011AB36_9ACTN</name>
<dbReference type="SUPFAM" id="SSF81606">
    <property type="entry name" value="PP2C-like"/>
    <property type="match status" value="1"/>
</dbReference>
<proteinExistence type="predicted"/>
<dbReference type="SMART" id="SM00331">
    <property type="entry name" value="PP2C_SIG"/>
    <property type="match status" value="1"/>
</dbReference>
<gene>
    <name evidence="3" type="ORF">CryarDRAFT_0250</name>
</gene>
<keyword evidence="4" id="KW-1185">Reference proteome</keyword>
<dbReference type="SMART" id="SM00065">
    <property type="entry name" value="GAF"/>
    <property type="match status" value="1"/>
</dbReference>
<evidence type="ECO:0000256" key="1">
    <source>
        <dbReference type="ARBA" id="ARBA00022801"/>
    </source>
</evidence>
<protein>
    <submittedName>
        <fullName evidence="3">SpoIIE-like protein with GAF domain</fullName>
    </submittedName>
</protein>
<feature type="domain" description="PPM-type phosphatase" evidence="2">
    <location>
        <begin position="218"/>
        <end position="437"/>
    </location>
</feature>
<dbReference type="GO" id="GO:0016791">
    <property type="term" value="F:phosphatase activity"/>
    <property type="evidence" value="ECO:0007669"/>
    <property type="project" value="TreeGrafter"/>
</dbReference>
<dbReference type="SUPFAM" id="SSF55781">
    <property type="entry name" value="GAF domain-like"/>
    <property type="match status" value="1"/>
</dbReference>
<dbReference type="InterPro" id="IPR036457">
    <property type="entry name" value="PPM-type-like_dom_sf"/>
</dbReference>
<organism evidence="3 4">
    <name type="scientific">Cryptosporangium arvum DSM 44712</name>
    <dbReference type="NCBI Taxonomy" id="927661"/>
    <lineage>
        <taxon>Bacteria</taxon>
        <taxon>Bacillati</taxon>
        <taxon>Actinomycetota</taxon>
        <taxon>Actinomycetes</taxon>
        <taxon>Cryptosporangiales</taxon>
        <taxon>Cryptosporangiaceae</taxon>
        <taxon>Cryptosporangium</taxon>
    </lineage>
</organism>
<dbReference type="AlphaFoldDB" id="A0A011AB36"/>
<dbReference type="Gene3D" id="3.30.450.40">
    <property type="match status" value="1"/>
</dbReference>
<accession>A0A011AB36</accession>
<dbReference type="InterPro" id="IPR029016">
    <property type="entry name" value="GAF-like_dom_sf"/>
</dbReference>
<dbReference type="Gene3D" id="3.60.40.10">
    <property type="entry name" value="PPM-type phosphatase domain"/>
    <property type="match status" value="1"/>
</dbReference>
<dbReference type="HOGENOM" id="CLU_000445_11_32_11"/>
<evidence type="ECO:0000259" key="2">
    <source>
        <dbReference type="PROSITE" id="PS51746"/>
    </source>
</evidence>
<keyword evidence="1" id="KW-0378">Hydrolase</keyword>
<dbReference type="PROSITE" id="PS51746">
    <property type="entry name" value="PPM_2"/>
    <property type="match status" value="1"/>
</dbReference>
<dbReference type="InterPro" id="IPR052016">
    <property type="entry name" value="Bact_Sigma-Reg"/>
</dbReference>
<dbReference type="InterPro" id="IPR001932">
    <property type="entry name" value="PPM-type_phosphatase-like_dom"/>
</dbReference>
<reference evidence="3 4" key="1">
    <citation type="submission" date="2013-07" db="EMBL/GenBank/DDBJ databases">
        <authorList>
            <consortium name="DOE Joint Genome Institute"/>
            <person name="Eisen J."/>
            <person name="Huntemann M."/>
            <person name="Han J."/>
            <person name="Chen A."/>
            <person name="Kyrpides N."/>
            <person name="Mavromatis K."/>
            <person name="Markowitz V."/>
            <person name="Palaniappan K."/>
            <person name="Ivanova N."/>
            <person name="Schaumberg A."/>
            <person name="Pati A."/>
            <person name="Liolios K."/>
            <person name="Nordberg H.P."/>
            <person name="Cantor M.N."/>
            <person name="Hua S.X."/>
            <person name="Woyke T."/>
        </authorList>
    </citation>
    <scope>NUCLEOTIDE SEQUENCE [LARGE SCALE GENOMIC DNA]</scope>
    <source>
        <strain evidence="3 4">DSM 44712</strain>
    </source>
</reference>
<dbReference type="InterPro" id="IPR003018">
    <property type="entry name" value="GAF"/>
</dbReference>
<dbReference type="PANTHER" id="PTHR43156">
    <property type="entry name" value="STAGE II SPORULATION PROTEIN E-RELATED"/>
    <property type="match status" value="1"/>
</dbReference>
<dbReference type="PANTHER" id="PTHR43156:SF2">
    <property type="entry name" value="STAGE II SPORULATION PROTEIN E"/>
    <property type="match status" value="1"/>
</dbReference>
<dbReference type="EMBL" id="JFBT01000001">
    <property type="protein sequence ID" value="EXG79221.1"/>
    <property type="molecule type" value="Genomic_DNA"/>
</dbReference>
<evidence type="ECO:0000313" key="4">
    <source>
        <dbReference type="Proteomes" id="UP000021053"/>
    </source>
</evidence>
<dbReference type="OrthoDB" id="5241041at2"/>
<dbReference type="Pfam" id="PF01590">
    <property type="entry name" value="GAF"/>
    <property type="match status" value="1"/>
</dbReference>
<dbReference type="PATRIC" id="fig|927661.3.peg.238"/>
<comment type="caution">
    <text evidence="3">The sequence shown here is derived from an EMBL/GenBank/DDBJ whole genome shotgun (WGS) entry which is preliminary data.</text>
</comment>